<dbReference type="Proteomes" id="UP000607653">
    <property type="component" value="Unassembled WGS sequence"/>
</dbReference>
<comment type="caution">
    <text evidence="1">The sequence shown here is derived from an EMBL/GenBank/DDBJ whole genome shotgun (WGS) entry which is preliminary data.</text>
</comment>
<dbReference type="AlphaFoldDB" id="A0A822Y371"/>
<evidence type="ECO:0000313" key="2">
    <source>
        <dbReference type="Proteomes" id="UP000607653"/>
    </source>
</evidence>
<organism evidence="1 2">
    <name type="scientific">Nelumbo nucifera</name>
    <name type="common">Sacred lotus</name>
    <dbReference type="NCBI Taxonomy" id="4432"/>
    <lineage>
        <taxon>Eukaryota</taxon>
        <taxon>Viridiplantae</taxon>
        <taxon>Streptophyta</taxon>
        <taxon>Embryophyta</taxon>
        <taxon>Tracheophyta</taxon>
        <taxon>Spermatophyta</taxon>
        <taxon>Magnoliopsida</taxon>
        <taxon>Proteales</taxon>
        <taxon>Nelumbonaceae</taxon>
        <taxon>Nelumbo</taxon>
    </lineage>
</organism>
<gene>
    <name evidence="1" type="ORF">HUJ06_025541</name>
</gene>
<dbReference type="EMBL" id="DUZY01000001">
    <property type="protein sequence ID" value="DAD24078.1"/>
    <property type="molecule type" value="Genomic_DNA"/>
</dbReference>
<name>A0A822Y371_NELNU</name>
<proteinExistence type="predicted"/>
<protein>
    <submittedName>
        <fullName evidence="1">Uncharacterized protein</fullName>
    </submittedName>
</protein>
<reference evidence="1 2" key="1">
    <citation type="journal article" date="2020" name="Mol. Biol. Evol.">
        <title>Distinct Expression and Methylation Patterns for Genes with Different Fates following a Single Whole-Genome Duplication in Flowering Plants.</title>
        <authorList>
            <person name="Shi T."/>
            <person name="Rahmani R.S."/>
            <person name="Gugger P.F."/>
            <person name="Wang M."/>
            <person name="Li H."/>
            <person name="Zhang Y."/>
            <person name="Li Z."/>
            <person name="Wang Q."/>
            <person name="Van de Peer Y."/>
            <person name="Marchal K."/>
            <person name="Chen J."/>
        </authorList>
    </citation>
    <scope>NUCLEOTIDE SEQUENCE [LARGE SCALE GENOMIC DNA]</scope>
    <source>
        <tissue evidence="1">Leaf</tissue>
    </source>
</reference>
<accession>A0A822Y371</accession>
<evidence type="ECO:0000313" key="1">
    <source>
        <dbReference type="EMBL" id="DAD24078.1"/>
    </source>
</evidence>
<keyword evidence="2" id="KW-1185">Reference proteome</keyword>
<sequence>MASLCICSWHPSHRLLVPILCIPLTAKPPKRYGTGECHGECWPALAVADFGADAVVVVDLVATLVVVPKVSPVSKTPTIASLAESDWGNNPCSSRGTLAYE</sequence>